<evidence type="ECO:0000256" key="9">
    <source>
        <dbReference type="SAM" id="MobiDB-lite"/>
    </source>
</evidence>
<dbReference type="InterPro" id="IPR056791">
    <property type="entry name" value="Znf_Mcm10_C"/>
</dbReference>
<dbReference type="InterPro" id="IPR040184">
    <property type="entry name" value="Mcm10"/>
</dbReference>
<dbReference type="GO" id="GO:0008270">
    <property type="term" value="F:zinc ion binding"/>
    <property type="evidence" value="ECO:0007669"/>
    <property type="project" value="UniProtKB-KW"/>
</dbReference>
<comment type="similarity">
    <text evidence="2">Belongs to the MCM10 family.</text>
</comment>
<dbReference type="SMART" id="SM01280">
    <property type="entry name" value="Mcm10"/>
    <property type="match status" value="1"/>
</dbReference>
<feature type="domain" description="Replication factor Mcm10 C-terminal" evidence="10">
    <location>
        <begin position="340"/>
        <end position="693"/>
    </location>
</feature>
<evidence type="ECO:0000259" key="10">
    <source>
        <dbReference type="SMART" id="SM01280"/>
    </source>
</evidence>
<dbReference type="PANTHER" id="PTHR13454:SF11">
    <property type="entry name" value="PROTEIN MCM10 HOMOLOG"/>
    <property type="match status" value="1"/>
</dbReference>
<dbReference type="EMBL" id="JI168273">
    <property type="protein sequence ID" value="ADY43082.1"/>
    <property type="molecule type" value="mRNA"/>
</dbReference>
<dbReference type="InterPro" id="IPR015408">
    <property type="entry name" value="Znf_Mcm10/DnaG"/>
</dbReference>
<evidence type="ECO:0000313" key="11">
    <source>
        <dbReference type="EMBL" id="ADY43082.1"/>
    </source>
</evidence>
<sequence>MATLVPLDFNDTITSNGSPTSTERCVKKAVKRCITHSGDTSSSEDEYQRNHDVGPRLSENGRAIKKRLLNAVSRRSPLKERNKFEGKSSVESISQRCDLQKKAQKAGAALQASPDSVAVYDSHFGIRIINPKVSSVVFNTYCSGVEKIRLSRLKPGMPPNGQWVTMGVVVDKSEYRKSANDHDYMIWRVGDLTDCQQQPVKLLLFGECLKEHWKVQIGTAIALTSPTFMDGDSQNKGFITLKVTKSIHLIEIGFCPDFGYCKASKKDGSTCRNVVNKSQSERCIFHIEKMARKLAANRGSFGTTTSNPPRSWEANKIGDFSKIFYAGAMVAPQRAAKPPTKLSNLGANRTNRKAAANSQSMLLASKKEIAMKESIELKGILKNRAHMFGVKNLLKYYSARAGSSSNDNTINEPKAQRAQSFKEFINDQTKRDAIGNRQPILGRGQKDGVISLCSPQKNTAQATAADSALRKAINVIRRKGGIEKLDPNGLSASVRNRARGAVGNDQGKGSSAGGSAVIDSAEICTLSRNASKINEADGSSTNKRRFTDEELRAMINRKSTHENELNQDDLARETSYFNTMEQKEKVETYMTETLEVKNCDVITCKRCQYTWHRQSDYCLANGHAVVRHKADRRFFRCRTCAKRTICYELMPIKACTQCGENNFQRVGMRDERKVKQPNGELLIRGEERKFINS</sequence>
<dbReference type="GO" id="GO:0003697">
    <property type="term" value="F:single-stranded DNA binding"/>
    <property type="evidence" value="ECO:0007669"/>
    <property type="project" value="InterPro"/>
</dbReference>
<dbReference type="GO" id="GO:0003688">
    <property type="term" value="F:DNA replication origin binding"/>
    <property type="evidence" value="ECO:0007669"/>
    <property type="project" value="TreeGrafter"/>
</dbReference>
<dbReference type="InterPro" id="IPR055065">
    <property type="entry name" value="OB_MCM10"/>
</dbReference>
<dbReference type="Pfam" id="PF09332">
    <property type="entry name" value="Mcm10"/>
    <property type="match status" value="1"/>
</dbReference>
<dbReference type="InterPro" id="IPR015411">
    <property type="entry name" value="Rep_factor_Mcm10_C"/>
</dbReference>
<dbReference type="GO" id="GO:0006270">
    <property type="term" value="P:DNA replication initiation"/>
    <property type="evidence" value="ECO:0007669"/>
    <property type="project" value="InterPro"/>
</dbReference>
<evidence type="ECO:0000256" key="7">
    <source>
        <dbReference type="ARBA" id="ARBA00022833"/>
    </source>
</evidence>
<keyword evidence="4" id="KW-0235">DNA replication</keyword>
<proteinExistence type="evidence at transcript level"/>
<evidence type="ECO:0000256" key="6">
    <source>
        <dbReference type="ARBA" id="ARBA00022771"/>
    </source>
</evidence>
<dbReference type="AlphaFoldDB" id="F1KYX8"/>
<dbReference type="Pfam" id="PF22379">
    <property type="entry name" value="OB_MCM10"/>
    <property type="match status" value="1"/>
</dbReference>
<evidence type="ECO:0000256" key="3">
    <source>
        <dbReference type="ARBA" id="ARBA00017770"/>
    </source>
</evidence>
<keyword evidence="8" id="KW-0539">Nucleus</keyword>
<dbReference type="Gene3D" id="2.40.50.140">
    <property type="entry name" value="Nucleic acid-binding proteins"/>
    <property type="match status" value="1"/>
</dbReference>
<dbReference type="Pfam" id="PF09329">
    <property type="entry name" value="zf-primase"/>
    <property type="match status" value="1"/>
</dbReference>
<dbReference type="GO" id="GO:0043596">
    <property type="term" value="C:nuclear replication fork"/>
    <property type="evidence" value="ECO:0007669"/>
    <property type="project" value="TreeGrafter"/>
</dbReference>
<organism evidence="11">
    <name type="scientific">Ascaris suum</name>
    <name type="common">Pig roundworm</name>
    <name type="synonym">Ascaris lumbricoides</name>
    <dbReference type="NCBI Taxonomy" id="6253"/>
    <lineage>
        <taxon>Eukaryota</taxon>
        <taxon>Metazoa</taxon>
        <taxon>Ecdysozoa</taxon>
        <taxon>Nematoda</taxon>
        <taxon>Chromadorea</taxon>
        <taxon>Rhabditida</taxon>
        <taxon>Spirurina</taxon>
        <taxon>Ascaridomorpha</taxon>
        <taxon>Ascaridoidea</taxon>
        <taxon>Ascarididae</taxon>
        <taxon>Ascaris</taxon>
    </lineage>
</organism>
<evidence type="ECO:0000256" key="1">
    <source>
        <dbReference type="ARBA" id="ARBA00004123"/>
    </source>
</evidence>
<feature type="region of interest" description="Disordered" evidence="9">
    <location>
        <begin position="37"/>
        <end position="60"/>
    </location>
</feature>
<dbReference type="Pfam" id="PF24863">
    <property type="entry name" value="zf-CCCH_Mcm10"/>
    <property type="match status" value="1"/>
</dbReference>
<evidence type="ECO:0000256" key="8">
    <source>
        <dbReference type="ARBA" id="ARBA00023242"/>
    </source>
</evidence>
<evidence type="ECO:0000256" key="4">
    <source>
        <dbReference type="ARBA" id="ARBA00022705"/>
    </source>
</evidence>
<name>F1KYX8_ASCSU</name>
<evidence type="ECO:0000256" key="5">
    <source>
        <dbReference type="ARBA" id="ARBA00022723"/>
    </source>
</evidence>
<keyword evidence="6" id="KW-0863">Zinc-finger</keyword>
<accession>F1KYX8</accession>
<dbReference type="InterPro" id="IPR012340">
    <property type="entry name" value="NA-bd_OB-fold"/>
</dbReference>
<keyword evidence="7" id="KW-0862">Zinc</keyword>
<comment type="subcellular location">
    <subcellularLocation>
        <location evidence="1">Nucleus</location>
    </subcellularLocation>
</comment>
<evidence type="ECO:0000256" key="2">
    <source>
        <dbReference type="ARBA" id="ARBA00009679"/>
    </source>
</evidence>
<reference evidence="11" key="1">
    <citation type="journal article" date="2011" name="Genome Res.">
        <title>Deep small RNA sequencing from the nematode Ascaris reveals conservation, functional diversification, and novel developmental profiles.</title>
        <authorList>
            <person name="Wang J."/>
            <person name="Czech B."/>
            <person name="Crunk A."/>
            <person name="Wallace A."/>
            <person name="Mitreva M."/>
            <person name="Hannon G.J."/>
            <person name="Davis R.E."/>
        </authorList>
    </citation>
    <scope>NUCLEOTIDE SEQUENCE</scope>
</reference>
<keyword evidence="5" id="KW-0479">Metal-binding</keyword>
<dbReference type="PANTHER" id="PTHR13454">
    <property type="entry name" value="PROTEIN MCM10 HOMOLOG"/>
    <property type="match status" value="1"/>
</dbReference>
<protein>
    <recommendedName>
        <fullName evidence="3">Protein MCM10 homolog</fullName>
    </recommendedName>
</protein>